<feature type="compositionally biased region" description="Low complexity" evidence="2">
    <location>
        <begin position="449"/>
        <end position="494"/>
    </location>
</feature>
<proteinExistence type="predicted"/>
<reference evidence="3" key="1">
    <citation type="submission" date="2023-03" db="EMBL/GenBank/DDBJ databases">
        <title>Massive genome expansion in bonnet fungi (Mycena s.s.) driven by repeated elements and novel gene families across ecological guilds.</title>
        <authorList>
            <consortium name="Lawrence Berkeley National Laboratory"/>
            <person name="Harder C.B."/>
            <person name="Miyauchi S."/>
            <person name="Viragh M."/>
            <person name="Kuo A."/>
            <person name="Thoen E."/>
            <person name="Andreopoulos B."/>
            <person name="Lu D."/>
            <person name="Skrede I."/>
            <person name="Drula E."/>
            <person name="Henrissat B."/>
            <person name="Morin E."/>
            <person name="Kohler A."/>
            <person name="Barry K."/>
            <person name="LaButti K."/>
            <person name="Morin E."/>
            <person name="Salamov A."/>
            <person name="Lipzen A."/>
            <person name="Mereny Z."/>
            <person name="Hegedus B."/>
            <person name="Baldrian P."/>
            <person name="Stursova M."/>
            <person name="Weitz H."/>
            <person name="Taylor A."/>
            <person name="Grigoriev I.V."/>
            <person name="Nagy L.G."/>
            <person name="Martin F."/>
            <person name="Kauserud H."/>
        </authorList>
    </citation>
    <scope>NUCLEOTIDE SEQUENCE</scope>
    <source>
        <strain evidence="3">CBHHK173m</strain>
    </source>
</reference>
<evidence type="ECO:0000313" key="3">
    <source>
        <dbReference type="EMBL" id="KAJ7097990.1"/>
    </source>
</evidence>
<evidence type="ECO:0000313" key="4">
    <source>
        <dbReference type="Proteomes" id="UP001222325"/>
    </source>
</evidence>
<feature type="compositionally biased region" description="Low complexity" evidence="2">
    <location>
        <begin position="419"/>
        <end position="440"/>
    </location>
</feature>
<feature type="coiled-coil region" evidence="1">
    <location>
        <begin position="653"/>
        <end position="687"/>
    </location>
</feature>
<dbReference type="InterPro" id="IPR001680">
    <property type="entry name" value="WD40_rpt"/>
</dbReference>
<accession>A0AAD6UDY2</accession>
<dbReference type="GO" id="GO:0005737">
    <property type="term" value="C:cytoplasm"/>
    <property type="evidence" value="ECO:0007669"/>
    <property type="project" value="TreeGrafter"/>
</dbReference>
<dbReference type="SUPFAM" id="SSF50978">
    <property type="entry name" value="WD40 repeat-like"/>
    <property type="match status" value="1"/>
</dbReference>
<dbReference type="AlphaFoldDB" id="A0AAD6UDY2"/>
<dbReference type="PANTHER" id="PTHR44414:SF1">
    <property type="entry name" value="PROTEIN NEDD1"/>
    <property type="match status" value="1"/>
</dbReference>
<evidence type="ECO:0000256" key="2">
    <source>
        <dbReference type="SAM" id="MobiDB-lite"/>
    </source>
</evidence>
<dbReference type="GO" id="GO:0000278">
    <property type="term" value="P:mitotic cell cycle"/>
    <property type="evidence" value="ECO:0007669"/>
    <property type="project" value="TreeGrafter"/>
</dbReference>
<feature type="region of interest" description="Disordered" evidence="2">
    <location>
        <begin position="296"/>
        <end position="588"/>
    </location>
</feature>
<sequence>MLAVVTTEQLSLVDFDSKALKAPPSSVPSCLSLLAPCTSSVWSPDNLYLFLASSSTIHQYNPALNSLSDIFVSPAEEVISHLVCRTKSSFVFATGDKIRVVESTKVVQTLDSHKGPITSLALSDDLLASTSAGAAHVHNLALSSHIVLRGLNLAGQCITTCTFHPHYPTKLLLGVGKQLLVYDTSRPSGPTKTIAMNESATGDIVAVACSPFSKTLVAVASAGGNIGLVDLDKEKALFRTLNLKAHLTALAFSSDGASIYLGTEHGKLLIIHLRALDKPPKTVVISETRCRIETMTMQKKLKGSTESVNKPTPTATKVSGSGEGNNPIRRTSTTVASTVPKAAPSPKGRIARVVSGASPARRSSAQRGLISPRGPSNTNPRIFSPARDPQGNSARPSARQLLSSKDGESTLAPAVSRLSTTSKTSNATATGSTRSTTAGSEPDARIRTLSSSRAVAQSISARARSRSGSTSRPGSSASQRSSVPPVPSLPAASTLRSESRTPSPDLPSVRADPVTPLPLRNGRSVMGTPERVEATDNRSNGNGKCKGKTVNFKDGNEENLPEGGDEPERERSLSMQISPRRPSSAGRGISASWAPLPSPLRNAIPASPANGNTSAHELLRSIIGDAMHDFQQEQRSAAVGLHLDLLKIGRGWKSELRELMDEYVGDLRELREENKRLREENENLRRGY</sequence>
<keyword evidence="1" id="KW-0175">Coiled coil</keyword>
<name>A0AAD6UDY2_9AGAR</name>
<keyword evidence="4" id="KW-1185">Reference proteome</keyword>
<comment type="caution">
    <text evidence="3">The sequence shown here is derived from an EMBL/GenBank/DDBJ whole genome shotgun (WGS) entry which is preliminary data.</text>
</comment>
<dbReference type="Proteomes" id="UP001222325">
    <property type="component" value="Unassembled WGS sequence"/>
</dbReference>
<dbReference type="InterPro" id="IPR052818">
    <property type="entry name" value="NEDD1_Spindle_Assembly"/>
</dbReference>
<dbReference type="PANTHER" id="PTHR44414">
    <property type="entry name" value="PROTEIN NEDD1"/>
    <property type="match status" value="1"/>
</dbReference>
<dbReference type="InterPro" id="IPR036322">
    <property type="entry name" value="WD40_repeat_dom_sf"/>
</dbReference>
<dbReference type="GO" id="GO:0043015">
    <property type="term" value="F:gamma-tubulin binding"/>
    <property type="evidence" value="ECO:0007669"/>
    <property type="project" value="TreeGrafter"/>
</dbReference>
<gene>
    <name evidence="3" type="ORF">B0H15DRAFT_879240</name>
</gene>
<protein>
    <submittedName>
        <fullName evidence="3">WD40-repeat-containing domain protein</fullName>
    </submittedName>
</protein>
<dbReference type="GO" id="GO:0000922">
    <property type="term" value="C:spindle pole"/>
    <property type="evidence" value="ECO:0007669"/>
    <property type="project" value="TreeGrafter"/>
</dbReference>
<feature type="compositionally biased region" description="Polar residues" evidence="2">
    <location>
        <begin position="304"/>
        <end position="319"/>
    </location>
</feature>
<dbReference type="InterPro" id="IPR015943">
    <property type="entry name" value="WD40/YVTN_repeat-like_dom_sf"/>
</dbReference>
<dbReference type="SMART" id="SM00320">
    <property type="entry name" value="WD40"/>
    <property type="match status" value="3"/>
</dbReference>
<feature type="compositionally biased region" description="Polar residues" evidence="2">
    <location>
        <begin position="390"/>
        <end position="403"/>
    </location>
</feature>
<dbReference type="EMBL" id="JARJCN010000009">
    <property type="protein sequence ID" value="KAJ7097990.1"/>
    <property type="molecule type" value="Genomic_DNA"/>
</dbReference>
<evidence type="ECO:0000256" key="1">
    <source>
        <dbReference type="SAM" id="Coils"/>
    </source>
</evidence>
<dbReference type="GO" id="GO:0036064">
    <property type="term" value="C:ciliary basal body"/>
    <property type="evidence" value="ECO:0007669"/>
    <property type="project" value="TreeGrafter"/>
</dbReference>
<dbReference type="GO" id="GO:0005814">
    <property type="term" value="C:centriole"/>
    <property type="evidence" value="ECO:0007669"/>
    <property type="project" value="TreeGrafter"/>
</dbReference>
<dbReference type="Gene3D" id="2.130.10.10">
    <property type="entry name" value="YVTN repeat-like/Quinoprotein amine dehydrogenase"/>
    <property type="match status" value="2"/>
</dbReference>
<dbReference type="GO" id="GO:0007020">
    <property type="term" value="P:microtubule nucleation"/>
    <property type="evidence" value="ECO:0007669"/>
    <property type="project" value="TreeGrafter"/>
</dbReference>
<feature type="compositionally biased region" description="Polar residues" evidence="2">
    <location>
        <begin position="328"/>
        <end position="337"/>
    </location>
</feature>
<organism evidence="3 4">
    <name type="scientific">Mycena belliarum</name>
    <dbReference type="NCBI Taxonomy" id="1033014"/>
    <lineage>
        <taxon>Eukaryota</taxon>
        <taxon>Fungi</taxon>
        <taxon>Dikarya</taxon>
        <taxon>Basidiomycota</taxon>
        <taxon>Agaricomycotina</taxon>
        <taxon>Agaricomycetes</taxon>
        <taxon>Agaricomycetidae</taxon>
        <taxon>Agaricales</taxon>
        <taxon>Marasmiineae</taxon>
        <taxon>Mycenaceae</taxon>
        <taxon>Mycena</taxon>
    </lineage>
</organism>